<dbReference type="eggNOG" id="ENOG502S2PW">
    <property type="taxonomic scope" value="Eukaryota"/>
</dbReference>
<keyword evidence="4" id="KW-1185">Reference proteome</keyword>
<dbReference type="Proteomes" id="UP000019132">
    <property type="component" value="Unassembled WGS sequence"/>
</dbReference>
<dbReference type="STRING" id="431595.K3WLR4"/>
<dbReference type="SUPFAM" id="SSF53335">
    <property type="entry name" value="S-adenosyl-L-methionine-dependent methyltransferases"/>
    <property type="match status" value="1"/>
</dbReference>
<feature type="domain" description="Methyltransferase" evidence="2">
    <location>
        <begin position="83"/>
        <end position="234"/>
    </location>
</feature>
<dbReference type="Pfam" id="PF13847">
    <property type="entry name" value="Methyltransf_31"/>
    <property type="match status" value="1"/>
</dbReference>
<dbReference type="Gene3D" id="3.40.50.150">
    <property type="entry name" value="Vaccinia Virus protein VP39"/>
    <property type="match status" value="1"/>
</dbReference>
<dbReference type="HOGENOM" id="CLU_080592_0_0_1"/>
<dbReference type="InterPro" id="IPR029063">
    <property type="entry name" value="SAM-dependent_MTases_sf"/>
</dbReference>
<dbReference type="EMBL" id="GL376573">
    <property type="status" value="NOT_ANNOTATED_CDS"/>
    <property type="molecule type" value="Genomic_DNA"/>
</dbReference>
<accession>K3WLR4</accession>
<evidence type="ECO:0000313" key="3">
    <source>
        <dbReference type="EnsemblProtists" id="PYU1_T005906"/>
    </source>
</evidence>
<evidence type="ECO:0000259" key="2">
    <source>
        <dbReference type="Pfam" id="PF13847"/>
    </source>
</evidence>
<protein>
    <recommendedName>
        <fullName evidence="2">Methyltransferase domain-containing protein</fullName>
    </recommendedName>
</protein>
<dbReference type="InterPro" id="IPR025714">
    <property type="entry name" value="Methyltranfer_dom"/>
</dbReference>
<dbReference type="EnsemblProtists" id="PYU1_T005906">
    <property type="protein sequence ID" value="PYU1_T005906"/>
    <property type="gene ID" value="PYU1_G005894"/>
</dbReference>
<proteinExistence type="predicted"/>
<dbReference type="VEuPathDB" id="FungiDB:PYU1_G005894"/>
<reference evidence="4" key="1">
    <citation type="journal article" date="2010" name="Genome Biol.">
        <title>Genome sequence of the necrotrophic plant pathogen Pythium ultimum reveals original pathogenicity mechanisms and effector repertoire.</title>
        <authorList>
            <person name="Levesque C.A."/>
            <person name="Brouwer H."/>
            <person name="Cano L."/>
            <person name="Hamilton J.P."/>
            <person name="Holt C."/>
            <person name="Huitema E."/>
            <person name="Raffaele S."/>
            <person name="Robideau G.P."/>
            <person name="Thines M."/>
            <person name="Win J."/>
            <person name="Zerillo M.M."/>
            <person name="Beakes G.W."/>
            <person name="Boore J.L."/>
            <person name="Busam D."/>
            <person name="Dumas B."/>
            <person name="Ferriera S."/>
            <person name="Fuerstenberg S.I."/>
            <person name="Gachon C.M."/>
            <person name="Gaulin E."/>
            <person name="Govers F."/>
            <person name="Grenville-Briggs L."/>
            <person name="Horner N."/>
            <person name="Hostetler J."/>
            <person name="Jiang R.H."/>
            <person name="Johnson J."/>
            <person name="Krajaejun T."/>
            <person name="Lin H."/>
            <person name="Meijer H.J."/>
            <person name="Moore B."/>
            <person name="Morris P."/>
            <person name="Phuntmart V."/>
            <person name="Puiu D."/>
            <person name="Shetty J."/>
            <person name="Stajich J.E."/>
            <person name="Tripathy S."/>
            <person name="Wawra S."/>
            <person name="van West P."/>
            <person name="Whitty B.R."/>
            <person name="Coutinho P.M."/>
            <person name="Henrissat B."/>
            <person name="Martin F."/>
            <person name="Thomas P.D."/>
            <person name="Tyler B.M."/>
            <person name="De Vries R.P."/>
            <person name="Kamoun S."/>
            <person name="Yandell M."/>
            <person name="Tisserat N."/>
            <person name="Buell C.R."/>
        </authorList>
    </citation>
    <scope>NUCLEOTIDE SEQUENCE</scope>
    <source>
        <strain evidence="4">DAOM:BR144</strain>
    </source>
</reference>
<dbReference type="CDD" id="cd02440">
    <property type="entry name" value="AdoMet_MTases"/>
    <property type="match status" value="1"/>
</dbReference>
<reference evidence="3" key="3">
    <citation type="submission" date="2015-02" db="UniProtKB">
        <authorList>
            <consortium name="EnsemblProtists"/>
        </authorList>
    </citation>
    <scope>IDENTIFICATION</scope>
    <source>
        <strain evidence="3">DAOM BR144</strain>
    </source>
</reference>
<name>K3WLR4_GLOUD</name>
<evidence type="ECO:0000313" key="4">
    <source>
        <dbReference type="Proteomes" id="UP000019132"/>
    </source>
</evidence>
<feature type="compositionally biased region" description="Polar residues" evidence="1">
    <location>
        <begin position="1"/>
        <end position="19"/>
    </location>
</feature>
<evidence type="ECO:0000256" key="1">
    <source>
        <dbReference type="SAM" id="MobiDB-lite"/>
    </source>
</evidence>
<reference evidence="4" key="2">
    <citation type="submission" date="2010-04" db="EMBL/GenBank/DDBJ databases">
        <authorList>
            <person name="Buell R."/>
            <person name="Hamilton J."/>
            <person name="Hostetler J."/>
        </authorList>
    </citation>
    <scope>NUCLEOTIDE SEQUENCE [LARGE SCALE GENOMIC DNA]</scope>
    <source>
        <strain evidence="4">DAOM:BR144</strain>
    </source>
</reference>
<dbReference type="AlphaFoldDB" id="K3WLR4"/>
<dbReference type="InParanoid" id="K3WLR4"/>
<feature type="region of interest" description="Disordered" evidence="1">
    <location>
        <begin position="1"/>
        <end position="23"/>
    </location>
</feature>
<organism evidence="3 4">
    <name type="scientific">Globisporangium ultimum (strain ATCC 200006 / CBS 805.95 / DAOM BR144)</name>
    <name type="common">Pythium ultimum</name>
    <dbReference type="NCBI Taxonomy" id="431595"/>
    <lineage>
        <taxon>Eukaryota</taxon>
        <taxon>Sar</taxon>
        <taxon>Stramenopiles</taxon>
        <taxon>Oomycota</taxon>
        <taxon>Peronosporomycetes</taxon>
        <taxon>Pythiales</taxon>
        <taxon>Pythiaceae</taxon>
        <taxon>Globisporangium</taxon>
    </lineage>
</organism>
<sequence>MDIGTTSIASVHTTQPSADTANAPPVAIAPTIAPADSVSWVKNVQRRSGFWGNAYWYDLQLERRMPLAKPMLNEMIAALPPCDGKRAIDLCAGSGRASAALLAAYPTAVVTLVDSSSERLGIAQKRLMDSGVAVGTNAHFVTKSIAPGVSETISGTPVDIVVGCLALHVLAENPAHYQSNMQKGAAVQPAEKPPVETTYELIFRLIYNSLAPGGHLIFADHVGQLGLFAQLQSMAKVGFVDVDCAWRQDDSFVAGGRRPT</sequence>
<dbReference type="OMA" id="AYWYDLQ"/>